<gene>
    <name evidence="2" type="ORF">AC579_7386</name>
</gene>
<dbReference type="Proteomes" id="UP000073492">
    <property type="component" value="Unassembled WGS sequence"/>
</dbReference>
<organism evidence="2 3">
    <name type="scientific">Pseudocercospora musae</name>
    <dbReference type="NCBI Taxonomy" id="113226"/>
    <lineage>
        <taxon>Eukaryota</taxon>
        <taxon>Fungi</taxon>
        <taxon>Dikarya</taxon>
        <taxon>Ascomycota</taxon>
        <taxon>Pezizomycotina</taxon>
        <taxon>Dothideomycetes</taxon>
        <taxon>Dothideomycetidae</taxon>
        <taxon>Mycosphaerellales</taxon>
        <taxon>Mycosphaerellaceae</taxon>
        <taxon>Pseudocercospora</taxon>
    </lineage>
</organism>
<dbReference type="OrthoDB" id="10668739at2759"/>
<reference evidence="2 3" key="1">
    <citation type="submission" date="2015-07" db="EMBL/GenBank/DDBJ databases">
        <title>Comparative genomics of the Sigatoka disease complex on banana suggests a link between parallel evolutionary changes in Pseudocercospora fijiensis and Pseudocercospora eumusae and increased virulence on the banana host.</title>
        <authorList>
            <person name="Chang T.-C."/>
            <person name="Salvucci A."/>
            <person name="Crous P.W."/>
            <person name="Stergiopoulos I."/>
        </authorList>
    </citation>
    <scope>NUCLEOTIDE SEQUENCE [LARGE SCALE GENOMIC DNA]</scope>
    <source>
        <strain evidence="2 3">CBS 116634</strain>
    </source>
</reference>
<sequence>MEWEDHVDTFSAMDWEEFPDNGWSSSEMEDMLATMAMPFSDDSQPPPTPTAVLMRNSNEDRLIPQSSASALHSMNDRPWTFDNHDIQSPASLPPVPSHLILPSQPHDEPCATAPPQLFGPTDVFNHSLHSNGEMDIEELAALFDLDRSDVTTPNTQSSPNDVDMFSTNLPSTSTDGDIISTNQSSASTDVHMFSSSPPSMPNDVDMPNLNQSSAPSIINSPAFRRIRGIPTSTTPQVLVSRGDMHASRSSRRLNSRLRNVQQNRELLLSETTSSSSSSSSSPTPRPLPPRRPTRVAKRWKWISSDPGQRSS</sequence>
<feature type="compositionally biased region" description="Basic residues" evidence="1">
    <location>
        <begin position="291"/>
        <end position="300"/>
    </location>
</feature>
<evidence type="ECO:0000313" key="3">
    <source>
        <dbReference type="Proteomes" id="UP000073492"/>
    </source>
</evidence>
<dbReference type="EMBL" id="LFZO01000737">
    <property type="protein sequence ID" value="KXS98676.1"/>
    <property type="molecule type" value="Genomic_DNA"/>
</dbReference>
<protein>
    <submittedName>
        <fullName evidence="2">Uncharacterized protein</fullName>
    </submittedName>
</protein>
<comment type="caution">
    <text evidence="2">The sequence shown here is derived from an EMBL/GenBank/DDBJ whole genome shotgun (WGS) entry which is preliminary data.</text>
</comment>
<name>A0A139H884_9PEZI</name>
<feature type="region of interest" description="Disordered" evidence="1">
    <location>
        <begin position="226"/>
        <end position="251"/>
    </location>
</feature>
<feature type="region of interest" description="Disordered" evidence="1">
    <location>
        <begin position="263"/>
        <end position="311"/>
    </location>
</feature>
<accession>A0A139H884</accession>
<proteinExistence type="predicted"/>
<evidence type="ECO:0000313" key="2">
    <source>
        <dbReference type="EMBL" id="KXS98676.1"/>
    </source>
</evidence>
<dbReference type="AlphaFoldDB" id="A0A139H884"/>
<evidence type="ECO:0000256" key="1">
    <source>
        <dbReference type="SAM" id="MobiDB-lite"/>
    </source>
</evidence>
<feature type="compositionally biased region" description="Low complexity" evidence="1">
    <location>
        <begin position="263"/>
        <end position="282"/>
    </location>
</feature>
<keyword evidence="3" id="KW-1185">Reference proteome</keyword>